<evidence type="ECO:0000256" key="8">
    <source>
        <dbReference type="RuleBase" id="RU004466"/>
    </source>
</evidence>
<dbReference type="PROSITE" id="PS00723">
    <property type="entry name" value="POLYPRENYL_SYNTHASE_1"/>
    <property type="match status" value="1"/>
</dbReference>
<dbReference type="InterPro" id="IPR033749">
    <property type="entry name" value="Polyprenyl_synt_CS"/>
</dbReference>
<dbReference type="SUPFAM" id="SSF48576">
    <property type="entry name" value="Terpenoid synthases"/>
    <property type="match status" value="1"/>
</dbReference>
<dbReference type="GO" id="GO:0005737">
    <property type="term" value="C:cytoplasm"/>
    <property type="evidence" value="ECO:0007669"/>
    <property type="project" value="UniProtKB-ARBA"/>
</dbReference>
<comment type="caution">
    <text evidence="9">The sequence shown here is derived from an EMBL/GenBank/DDBJ whole genome shotgun (WGS) entry which is preliminary data.</text>
</comment>
<keyword evidence="7" id="KW-0414">Isoprene biosynthesis</keyword>
<dbReference type="AlphaFoldDB" id="A0A9D4VDZ4"/>
<dbReference type="OrthoDB" id="6921389at2759"/>
<evidence type="ECO:0000256" key="6">
    <source>
        <dbReference type="ARBA" id="ARBA00022842"/>
    </source>
</evidence>
<evidence type="ECO:0000256" key="4">
    <source>
        <dbReference type="ARBA" id="ARBA00022679"/>
    </source>
</evidence>
<protein>
    <recommendedName>
        <fullName evidence="11">Geranylgeranyl diphosphate synthase</fullName>
    </recommendedName>
</protein>
<dbReference type="PANTHER" id="PTHR43281:SF24">
    <property type="entry name" value="OS07G0580900 PROTEIN"/>
    <property type="match status" value="1"/>
</dbReference>
<keyword evidence="6" id="KW-0460">Magnesium</keyword>
<dbReference type="CDD" id="cd00685">
    <property type="entry name" value="Trans_IPPS_HT"/>
    <property type="match status" value="1"/>
</dbReference>
<dbReference type="GO" id="GO:0004659">
    <property type="term" value="F:prenyltransferase activity"/>
    <property type="evidence" value="ECO:0007669"/>
    <property type="project" value="InterPro"/>
</dbReference>
<sequence>MAASSATMVPSSSFSSAFSNSIAAGHTGKIDLSFLSSSFRGFSVSSRSPFFPFQLHRPGPSAFVVATLANEVISPERVQETLPDVFDFKAYMKSKAASVHKALEECVPMRSPERIHDSMRYSLLAGGKRIRPALCIAACELFGGTEAMAMPSACALEMIHTMSLIHDDLPCMDNDDLRRGKPTNHKVFGEYTAVLAGDALLAFAFEHIARDTKGVPSDKVVKVIAEVAKAIGPQGLAAGQVVDVANERNETVDLEMLEFIHLHKTAALLECSVVSGAILGGAADEQVEKLRIFARCNGLLFQVVDDILDVTRSSEELGKTAGKDLVADKATYPKLLGLDKAREFALELKQKALAQLNDFDKAKAAPLYGLTEYIASRQN</sequence>
<dbReference type="SFLD" id="SFLDS00005">
    <property type="entry name" value="Isoprenoid_Synthase_Type_I"/>
    <property type="match status" value="1"/>
</dbReference>
<dbReference type="Gene3D" id="1.10.600.10">
    <property type="entry name" value="Farnesyl Diphosphate Synthase"/>
    <property type="match status" value="1"/>
</dbReference>
<evidence type="ECO:0000256" key="7">
    <source>
        <dbReference type="ARBA" id="ARBA00023229"/>
    </source>
</evidence>
<proteinExistence type="inferred from homology"/>
<dbReference type="FunFam" id="1.10.600.10:FF:000001">
    <property type="entry name" value="Geranylgeranyl diphosphate synthase"/>
    <property type="match status" value="1"/>
</dbReference>
<dbReference type="PANTHER" id="PTHR43281">
    <property type="entry name" value="FARNESYL DIPHOSPHATE SYNTHASE"/>
    <property type="match status" value="1"/>
</dbReference>
<reference evidence="9" key="1">
    <citation type="submission" date="2021-01" db="EMBL/GenBank/DDBJ databases">
        <title>Adiantum capillus-veneris genome.</title>
        <authorList>
            <person name="Fang Y."/>
            <person name="Liao Q."/>
        </authorList>
    </citation>
    <scope>NUCLEOTIDE SEQUENCE</scope>
    <source>
        <strain evidence="9">H3</strain>
        <tissue evidence="9">Leaf</tissue>
    </source>
</reference>
<dbReference type="GO" id="GO:0046872">
    <property type="term" value="F:metal ion binding"/>
    <property type="evidence" value="ECO:0007669"/>
    <property type="project" value="UniProtKB-KW"/>
</dbReference>
<evidence type="ECO:0000256" key="5">
    <source>
        <dbReference type="ARBA" id="ARBA00022723"/>
    </source>
</evidence>
<dbReference type="InterPro" id="IPR053378">
    <property type="entry name" value="Prenyl_diphosphate_synthase"/>
</dbReference>
<comment type="cofactor">
    <cofactor evidence="1">
        <name>Mg(2+)</name>
        <dbReference type="ChEBI" id="CHEBI:18420"/>
    </cofactor>
</comment>
<dbReference type="Pfam" id="PF00348">
    <property type="entry name" value="polyprenyl_synt"/>
    <property type="match status" value="1"/>
</dbReference>
<evidence type="ECO:0000313" key="10">
    <source>
        <dbReference type="Proteomes" id="UP000886520"/>
    </source>
</evidence>
<dbReference type="InterPro" id="IPR008949">
    <property type="entry name" value="Isoprenoid_synthase_dom_sf"/>
</dbReference>
<evidence type="ECO:0008006" key="11">
    <source>
        <dbReference type="Google" id="ProtNLM"/>
    </source>
</evidence>
<dbReference type="GO" id="GO:0008299">
    <property type="term" value="P:isoprenoid biosynthetic process"/>
    <property type="evidence" value="ECO:0007669"/>
    <property type="project" value="UniProtKB-KW"/>
</dbReference>
<evidence type="ECO:0000256" key="2">
    <source>
        <dbReference type="ARBA" id="ARBA00005128"/>
    </source>
</evidence>
<keyword evidence="10" id="KW-1185">Reference proteome</keyword>
<dbReference type="Proteomes" id="UP000886520">
    <property type="component" value="Chromosome 1"/>
</dbReference>
<dbReference type="SFLD" id="SFLDG01017">
    <property type="entry name" value="Polyprenyl_Transferase_Like"/>
    <property type="match status" value="1"/>
</dbReference>
<dbReference type="InterPro" id="IPR000092">
    <property type="entry name" value="Polyprenyl_synt"/>
</dbReference>
<evidence type="ECO:0000256" key="3">
    <source>
        <dbReference type="ARBA" id="ARBA00006706"/>
    </source>
</evidence>
<keyword evidence="5" id="KW-0479">Metal-binding</keyword>
<organism evidence="9 10">
    <name type="scientific">Adiantum capillus-veneris</name>
    <name type="common">Maidenhair fern</name>
    <dbReference type="NCBI Taxonomy" id="13818"/>
    <lineage>
        <taxon>Eukaryota</taxon>
        <taxon>Viridiplantae</taxon>
        <taxon>Streptophyta</taxon>
        <taxon>Embryophyta</taxon>
        <taxon>Tracheophyta</taxon>
        <taxon>Polypodiopsida</taxon>
        <taxon>Polypodiidae</taxon>
        <taxon>Polypodiales</taxon>
        <taxon>Pteridineae</taxon>
        <taxon>Pteridaceae</taxon>
        <taxon>Vittarioideae</taxon>
        <taxon>Adiantum</taxon>
    </lineage>
</organism>
<dbReference type="NCBIfam" id="NF045485">
    <property type="entry name" value="FPPsyn"/>
    <property type="match status" value="1"/>
</dbReference>
<name>A0A9D4VDZ4_ADICA</name>
<evidence type="ECO:0000256" key="1">
    <source>
        <dbReference type="ARBA" id="ARBA00001946"/>
    </source>
</evidence>
<accession>A0A9D4VDZ4</accession>
<gene>
    <name evidence="9" type="ORF">GOP47_0000798</name>
</gene>
<comment type="pathway">
    <text evidence="2">Isoprenoid biosynthesis.</text>
</comment>
<keyword evidence="4 8" id="KW-0808">Transferase</keyword>
<comment type="similarity">
    <text evidence="3 8">Belongs to the FPP/GGPP synthase family.</text>
</comment>
<dbReference type="EMBL" id="JABFUD020000001">
    <property type="protein sequence ID" value="KAI5084629.1"/>
    <property type="molecule type" value="Genomic_DNA"/>
</dbReference>
<evidence type="ECO:0000313" key="9">
    <source>
        <dbReference type="EMBL" id="KAI5084629.1"/>
    </source>
</evidence>